<keyword evidence="4 6" id="KW-1133">Transmembrane helix</keyword>
<feature type="transmembrane region" description="Helical" evidence="6">
    <location>
        <begin position="263"/>
        <end position="285"/>
    </location>
</feature>
<evidence type="ECO:0000256" key="5">
    <source>
        <dbReference type="ARBA" id="ARBA00023136"/>
    </source>
</evidence>
<evidence type="ECO:0000256" key="6">
    <source>
        <dbReference type="SAM" id="Phobius"/>
    </source>
</evidence>
<name>A0A3B0T2A2_9ZZZZ</name>
<keyword evidence="5 6" id="KW-0472">Membrane</keyword>
<feature type="transmembrane region" description="Helical" evidence="6">
    <location>
        <begin position="20"/>
        <end position="41"/>
    </location>
</feature>
<keyword evidence="2" id="KW-1003">Cell membrane</keyword>
<dbReference type="GO" id="GO:0005886">
    <property type="term" value="C:plasma membrane"/>
    <property type="evidence" value="ECO:0007669"/>
    <property type="project" value="UniProtKB-SubCell"/>
</dbReference>
<dbReference type="PANTHER" id="PTHR47755">
    <property type="entry name" value="CELL DIVISION PROTEIN FTSX"/>
    <property type="match status" value="1"/>
</dbReference>
<accession>A0A3B0T2A2</accession>
<dbReference type="PANTHER" id="PTHR47755:SF1">
    <property type="entry name" value="CELL DIVISION PROTEIN FTSX"/>
    <property type="match status" value="1"/>
</dbReference>
<feature type="transmembrane region" description="Helical" evidence="6">
    <location>
        <begin position="166"/>
        <end position="185"/>
    </location>
</feature>
<dbReference type="InterPro" id="IPR003838">
    <property type="entry name" value="ABC3_permease_C"/>
</dbReference>
<evidence type="ECO:0000256" key="2">
    <source>
        <dbReference type="ARBA" id="ARBA00022475"/>
    </source>
</evidence>
<dbReference type="GO" id="GO:0051301">
    <property type="term" value="P:cell division"/>
    <property type="evidence" value="ECO:0007669"/>
    <property type="project" value="UniProtKB-KW"/>
</dbReference>
<gene>
    <name evidence="8" type="ORF">MNBD_ALPHA01-2081</name>
</gene>
<feature type="transmembrane region" description="Helical" evidence="6">
    <location>
        <begin position="219"/>
        <end position="243"/>
    </location>
</feature>
<sequence length="293" mass="32756">MTGKIHFLPDEKSHEATRLLPYVMAVMVYLSTLALMGSMMLHKGFGDWTESLSNRLTVQVTSSDHDMRIAQTEEVIRILRKTPGIDHVRRLNDVEIEKLLEPWLGAGNVTNDLPVPVILDVTVSRELSINLDALRGILTKISQDIHLDDHQQWLGRFLRLMDTVEYTALGILFLVVLATMCIVIFGTKAGMAENRETIAIMHHLGARDRMIARAYQDRFMMYGLKGGIIGLLLAFITLVSLIYLSRDLAAGLVRLPELPVTEAAILLVVPLCAALISMLTARITVMRDLGRMV</sequence>
<dbReference type="GO" id="GO:0032153">
    <property type="term" value="C:cell division site"/>
    <property type="evidence" value="ECO:0007669"/>
    <property type="project" value="TreeGrafter"/>
</dbReference>
<evidence type="ECO:0000313" key="8">
    <source>
        <dbReference type="EMBL" id="VAW01086.1"/>
    </source>
</evidence>
<dbReference type="EMBL" id="UOEJ01000141">
    <property type="protein sequence ID" value="VAW01086.1"/>
    <property type="molecule type" value="Genomic_DNA"/>
</dbReference>
<dbReference type="AlphaFoldDB" id="A0A3B0T2A2"/>
<evidence type="ECO:0000256" key="1">
    <source>
        <dbReference type="ARBA" id="ARBA00004651"/>
    </source>
</evidence>
<feature type="domain" description="ABC3 transporter permease C-terminal" evidence="7">
    <location>
        <begin position="171"/>
        <end position="281"/>
    </location>
</feature>
<comment type="subcellular location">
    <subcellularLocation>
        <location evidence="1">Cell membrane</location>
        <topology evidence="1">Multi-pass membrane protein</topology>
    </subcellularLocation>
</comment>
<keyword evidence="3 6" id="KW-0812">Transmembrane</keyword>
<dbReference type="InterPro" id="IPR004513">
    <property type="entry name" value="FtsX"/>
</dbReference>
<evidence type="ECO:0000259" key="7">
    <source>
        <dbReference type="Pfam" id="PF02687"/>
    </source>
</evidence>
<keyword evidence="8" id="KW-0131">Cell cycle</keyword>
<protein>
    <submittedName>
        <fullName evidence="8">Cell division protein FtsX</fullName>
    </submittedName>
</protein>
<evidence type="ECO:0000256" key="4">
    <source>
        <dbReference type="ARBA" id="ARBA00022989"/>
    </source>
</evidence>
<evidence type="ECO:0000256" key="3">
    <source>
        <dbReference type="ARBA" id="ARBA00022692"/>
    </source>
</evidence>
<dbReference type="Pfam" id="PF02687">
    <property type="entry name" value="FtsX"/>
    <property type="match status" value="1"/>
</dbReference>
<keyword evidence="8" id="KW-0132">Cell division</keyword>
<proteinExistence type="predicted"/>
<reference evidence="8" key="1">
    <citation type="submission" date="2018-06" db="EMBL/GenBank/DDBJ databases">
        <authorList>
            <person name="Zhirakovskaya E."/>
        </authorList>
    </citation>
    <scope>NUCLEOTIDE SEQUENCE</scope>
</reference>
<organism evidence="8">
    <name type="scientific">hydrothermal vent metagenome</name>
    <dbReference type="NCBI Taxonomy" id="652676"/>
    <lineage>
        <taxon>unclassified sequences</taxon>
        <taxon>metagenomes</taxon>
        <taxon>ecological metagenomes</taxon>
    </lineage>
</organism>